<dbReference type="RefSeq" id="WP_246070877.1">
    <property type="nucleotide sequence ID" value="NZ_BJOE01000009.1"/>
</dbReference>
<feature type="transmembrane region" description="Helical" evidence="1">
    <location>
        <begin position="37"/>
        <end position="54"/>
    </location>
</feature>
<feature type="transmembrane region" description="Helical" evidence="1">
    <location>
        <begin position="12"/>
        <end position="31"/>
    </location>
</feature>
<dbReference type="AlphaFoldDB" id="A0A1I3Z2P6"/>
<accession>A0A1I3Z2P6</accession>
<dbReference type="Proteomes" id="UP000198915">
    <property type="component" value="Unassembled WGS sequence"/>
</dbReference>
<name>A0A1I3Z2P6_9BACL</name>
<keyword evidence="1" id="KW-1133">Transmembrane helix</keyword>
<evidence type="ECO:0000256" key="1">
    <source>
        <dbReference type="SAM" id="Phobius"/>
    </source>
</evidence>
<protein>
    <submittedName>
        <fullName evidence="2">Uncharacterized protein</fullName>
    </submittedName>
</protein>
<keyword evidence="1" id="KW-0812">Transmembrane</keyword>
<evidence type="ECO:0000313" key="3">
    <source>
        <dbReference type="Proteomes" id="UP000198915"/>
    </source>
</evidence>
<keyword evidence="3" id="KW-1185">Reference proteome</keyword>
<dbReference type="STRING" id="1884381.SAMN05518846_112141"/>
<organism evidence="2 3">
    <name type="scientific">Brevibacillus centrosporus</name>
    <dbReference type="NCBI Taxonomy" id="54910"/>
    <lineage>
        <taxon>Bacteria</taxon>
        <taxon>Bacillati</taxon>
        <taxon>Bacillota</taxon>
        <taxon>Bacilli</taxon>
        <taxon>Bacillales</taxon>
        <taxon>Paenibacillaceae</taxon>
        <taxon>Brevibacillus</taxon>
    </lineage>
</organism>
<evidence type="ECO:0000313" key="2">
    <source>
        <dbReference type="EMBL" id="SFK38348.1"/>
    </source>
</evidence>
<dbReference type="EMBL" id="FORT01000012">
    <property type="protein sequence ID" value="SFK38348.1"/>
    <property type="molecule type" value="Genomic_DNA"/>
</dbReference>
<dbReference type="GeneID" id="301130770"/>
<sequence>MSVEQLLQLAKDYWPVALCIIVVVMAAQWMLRSLFRIISLLVVIGVVLVLFFQFSPEEVIQMGRQAVSATQEVVDKTIKPVLDGELKDADIDFQPDGTYEVRTASIRIVGKRGESKATVYYKDEKWEVDIGQLGKMFEDRLGKAEQEGTAL</sequence>
<reference evidence="3" key="1">
    <citation type="submission" date="2016-10" db="EMBL/GenBank/DDBJ databases">
        <authorList>
            <person name="Varghese N."/>
            <person name="Submissions S."/>
        </authorList>
    </citation>
    <scope>NUCLEOTIDE SEQUENCE [LARGE SCALE GENOMIC DNA]</scope>
    <source>
        <strain evidence="3">OK042</strain>
    </source>
</reference>
<keyword evidence="1" id="KW-0472">Membrane</keyword>
<proteinExistence type="predicted"/>
<gene>
    <name evidence="2" type="ORF">SAMN05518846_112141</name>
</gene>